<name>A0ABD3QKE3_9STRA</name>
<evidence type="ECO:0000259" key="6">
    <source>
        <dbReference type="PROSITE" id="PS51352"/>
    </source>
</evidence>
<dbReference type="Gene3D" id="3.40.30.10">
    <property type="entry name" value="Glutaredoxin"/>
    <property type="match status" value="1"/>
</dbReference>
<dbReference type="PANTHER" id="PTHR10681:SF121">
    <property type="entry name" value="ALKYL HYDROPEROXIDE REDUCTASE C"/>
    <property type="match status" value="1"/>
</dbReference>
<keyword evidence="4" id="KW-0676">Redox-active center</keyword>
<gene>
    <name evidence="7" type="ORF">ACHAW5_006697</name>
</gene>
<dbReference type="InterPro" id="IPR013766">
    <property type="entry name" value="Thioredoxin_domain"/>
</dbReference>
<organism evidence="7 8">
    <name type="scientific">Stephanodiscus triporus</name>
    <dbReference type="NCBI Taxonomy" id="2934178"/>
    <lineage>
        <taxon>Eukaryota</taxon>
        <taxon>Sar</taxon>
        <taxon>Stramenopiles</taxon>
        <taxon>Ochrophyta</taxon>
        <taxon>Bacillariophyta</taxon>
        <taxon>Coscinodiscophyceae</taxon>
        <taxon>Thalassiosirophycidae</taxon>
        <taxon>Stephanodiscales</taxon>
        <taxon>Stephanodiscaceae</taxon>
        <taxon>Stephanodiscus</taxon>
    </lineage>
</organism>
<evidence type="ECO:0000256" key="3">
    <source>
        <dbReference type="ARBA" id="ARBA00023002"/>
    </source>
</evidence>
<sequence>MCSTIKSGTKAYMGLYPEGSTDGGLRLGNIVPDFAMDTTQGKFDSFHEWKKGKWAILFGHPADFTPVCTTEIGRLALKYDKLFEMGCLVATLSVDSVKSHKKWLEDVVAHCENKIEIKFPIIGDQDRSISVAYGMIDPGNLDEQKLPLTIRAVFIINPENKLMLSLNYPACVGRNMDEIVRCVEALQLSYEKSIATPANWPNNHADIAMPDGTRTNEFKGSVFLLPTVSAEEAAERYPGYHSCSVPSGKNYLRLVKKDEVESAAV</sequence>
<comment type="caution">
    <text evidence="7">The sequence shown here is derived from an EMBL/GenBank/DDBJ whole genome shotgun (WGS) entry which is preliminary data.</text>
</comment>
<proteinExistence type="inferred from homology"/>
<dbReference type="EMBL" id="JALLAZ020000204">
    <property type="protein sequence ID" value="KAL3800964.1"/>
    <property type="molecule type" value="Genomic_DNA"/>
</dbReference>
<keyword evidence="2" id="KW-0049">Antioxidant</keyword>
<reference evidence="7 8" key="1">
    <citation type="submission" date="2024-10" db="EMBL/GenBank/DDBJ databases">
        <title>Updated reference genomes for cyclostephanoid diatoms.</title>
        <authorList>
            <person name="Roberts W.R."/>
            <person name="Alverson A.J."/>
        </authorList>
    </citation>
    <scope>NUCLEOTIDE SEQUENCE [LARGE SCALE GENOMIC DNA]</scope>
    <source>
        <strain evidence="7 8">AJA276-08</strain>
    </source>
</reference>
<evidence type="ECO:0000256" key="1">
    <source>
        <dbReference type="ARBA" id="ARBA00022559"/>
    </source>
</evidence>
<keyword evidence="3" id="KW-0560">Oxidoreductase</keyword>
<dbReference type="InterPro" id="IPR036249">
    <property type="entry name" value="Thioredoxin-like_sf"/>
</dbReference>
<evidence type="ECO:0000256" key="2">
    <source>
        <dbReference type="ARBA" id="ARBA00022862"/>
    </source>
</evidence>
<comment type="similarity">
    <text evidence="5">Belongs to the peroxiredoxin family. Prx6 subfamily.</text>
</comment>
<dbReference type="InterPro" id="IPR000866">
    <property type="entry name" value="AhpC/TSA"/>
</dbReference>
<dbReference type="PROSITE" id="PS51352">
    <property type="entry name" value="THIOREDOXIN_2"/>
    <property type="match status" value="1"/>
</dbReference>
<evidence type="ECO:0000256" key="5">
    <source>
        <dbReference type="ARBA" id="ARBA00025719"/>
    </source>
</evidence>
<dbReference type="PANTHER" id="PTHR10681">
    <property type="entry name" value="THIOREDOXIN PEROXIDASE"/>
    <property type="match status" value="1"/>
</dbReference>
<dbReference type="Pfam" id="PF00578">
    <property type="entry name" value="AhpC-TSA"/>
    <property type="match status" value="1"/>
</dbReference>
<evidence type="ECO:0000313" key="7">
    <source>
        <dbReference type="EMBL" id="KAL3800964.1"/>
    </source>
</evidence>
<dbReference type="SUPFAM" id="SSF52833">
    <property type="entry name" value="Thioredoxin-like"/>
    <property type="match status" value="1"/>
</dbReference>
<dbReference type="Gene3D" id="3.30.1020.10">
    <property type="entry name" value="Antioxidant, Horf6, Chain A, domain2"/>
    <property type="match status" value="1"/>
</dbReference>
<accession>A0ABD3QKE3</accession>
<feature type="domain" description="Thioredoxin" evidence="6">
    <location>
        <begin position="25"/>
        <end position="188"/>
    </location>
</feature>
<dbReference type="Proteomes" id="UP001530315">
    <property type="component" value="Unassembled WGS sequence"/>
</dbReference>
<dbReference type="GO" id="GO:0004601">
    <property type="term" value="F:peroxidase activity"/>
    <property type="evidence" value="ECO:0007669"/>
    <property type="project" value="UniProtKB-KW"/>
</dbReference>
<dbReference type="AlphaFoldDB" id="A0ABD3QKE3"/>
<evidence type="ECO:0000313" key="8">
    <source>
        <dbReference type="Proteomes" id="UP001530315"/>
    </source>
</evidence>
<keyword evidence="8" id="KW-1185">Reference proteome</keyword>
<keyword evidence="1" id="KW-0575">Peroxidase</keyword>
<protein>
    <recommendedName>
        <fullName evidence="6">Thioredoxin domain-containing protein</fullName>
    </recommendedName>
</protein>
<dbReference type="InterPro" id="IPR050217">
    <property type="entry name" value="Peroxiredoxin"/>
</dbReference>
<dbReference type="FunFam" id="3.40.30.10:FF:000011">
    <property type="entry name" value="Peroxiredoxin PRX1"/>
    <property type="match status" value="1"/>
</dbReference>
<evidence type="ECO:0000256" key="4">
    <source>
        <dbReference type="ARBA" id="ARBA00023284"/>
    </source>
</evidence>